<dbReference type="Gene3D" id="3.90.1140.10">
    <property type="entry name" value="Cyclic phosphodiesterase"/>
    <property type="match status" value="1"/>
</dbReference>
<dbReference type="PANTHER" id="PTHR35561">
    <property type="entry name" value="RNA 2',3'-CYCLIC PHOSPHODIESTERASE"/>
    <property type="match status" value="1"/>
</dbReference>
<keyword evidence="4" id="KW-1185">Reference proteome</keyword>
<dbReference type="Pfam" id="PF13563">
    <property type="entry name" value="2_5_RNA_ligase2"/>
    <property type="match status" value="1"/>
</dbReference>
<organism evidence="3 4">
    <name type="scientific">Irregularibacter muris</name>
    <dbReference type="NCBI Taxonomy" id="1796619"/>
    <lineage>
        <taxon>Bacteria</taxon>
        <taxon>Bacillati</taxon>
        <taxon>Bacillota</taxon>
        <taxon>Clostridia</taxon>
        <taxon>Eubacteriales</taxon>
        <taxon>Eubacteriaceae</taxon>
        <taxon>Irregularibacter</taxon>
    </lineage>
</organism>
<gene>
    <name evidence="3" type="primary">thpR</name>
    <name evidence="3" type="ORF">NSA47_05180</name>
</gene>
<dbReference type="RefSeq" id="WP_257529850.1">
    <property type="nucleotide sequence ID" value="NZ_JANKAS010000003.1"/>
</dbReference>
<evidence type="ECO:0000256" key="1">
    <source>
        <dbReference type="ARBA" id="ARBA00022801"/>
    </source>
</evidence>
<dbReference type="Proteomes" id="UP001205748">
    <property type="component" value="Unassembled WGS sequence"/>
</dbReference>
<dbReference type="AlphaFoldDB" id="A0AAE3KZ99"/>
<reference evidence="3" key="1">
    <citation type="submission" date="2022-07" db="EMBL/GenBank/DDBJ databases">
        <title>Enhanced cultured diversity of the mouse gut microbiota enables custom-made synthetic communities.</title>
        <authorList>
            <person name="Afrizal A."/>
        </authorList>
    </citation>
    <scope>NUCLEOTIDE SEQUENCE</scope>
    <source>
        <strain evidence="3">DSM 28593</strain>
    </source>
</reference>
<comment type="catalytic activity">
    <reaction evidence="2">
        <text>a 3'-end 2',3'-cyclophospho-ribonucleotide-RNA + H2O = a 3'-end 2'-phospho-ribonucleotide-RNA + H(+)</text>
        <dbReference type="Rhea" id="RHEA:11828"/>
        <dbReference type="Rhea" id="RHEA-COMP:10464"/>
        <dbReference type="Rhea" id="RHEA-COMP:17353"/>
        <dbReference type="ChEBI" id="CHEBI:15377"/>
        <dbReference type="ChEBI" id="CHEBI:15378"/>
        <dbReference type="ChEBI" id="CHEBI:83064"/>
        <dbReference type="ChEBI" id="CHEBI:173113"/>
        <dbReference type="EC" id="3.1.4.58"/>
    </reaction>
</comment>
<comment type="similarity">
    <text evidence="2">Belongs to the 2H phosphoesterase superfamily. ThpR family.</text>
</comment>
<dbReference type="InterPro" id="IPR009097">
    <property type="entry name" value="Cyclic_Pdiesterase"/>
</dbReference>
<sequence>MRLFVAINFTDQIKETIGGVIKDLKEISSGGTFTQPENLHLTLAFIGETSRVDEVKGAMDQAVEKINAKFFTIHLEGLGSFKRSQGLIYWMGVKKNERLSRLNQDLIKALKVKGFPMEDRKFKPHLTLGRRIIISKKSELEDFKESIPSLQINVDRISLMKSQRIDGKLVYTEMYSRVFN</sequence>
<protein>
    <recommendedName>
        <fullName evidence="2">RNA 2',3'-cyclic phosphodiesterase</fullName>
        <shortName evidence="2">RNA 2',3'-CPDase</shortName>
        <ecNumber evidence="2">3.1.4.58</ecNumber>
    </recommendedName>
</protein>
<name>A0AAE3KZ99_9FIRM</name>
<proteinExistence type="inferred from homology"/>
<dbReference type="NCBIfam" id="TIGR02258">
    <property type="entry name" value="2_5_ligase"/>
    <property type="match status" value="1"/>
</dbReference>
<feature type="short sequence motif" description="HXTX 2" evidence="2">
    <location>
        <begin position="125"/>
        <end position="128"/>
    </location>
</feature>
<comment type="caution">
    <text evidence="3">The sequence shown here is derived from an EMBL/GenBank/DDBJ whole genome shotgun (WGS) entry which is preliminary data.</text>
</comment>
<dbReference type="EC" id="3.1.4.58" evidence="2"/>
<evidence type="ECO:0000313" key="4">
    <source>
        <dbReference type="Proteomes" id="UP001205748"/>
    </source>
</evidence>
<accession>A0AAE3KZ99</accession>
<dbReference type="EMBL" id="JANKAS010000003">
    <property type="protein sequence ID" value="MCR1898381.1"/>
    <property type="molecule type" value="Genomic_DNA"/>
</dbReference>
<dbReference type="SUPFAM" id="SSF55144">
    <property type="entry name" value="LigT-like"/>
    <property type="match status" value="1"/>
</dbReference>
<feature type="active site" description="Proton donor" evidence="2">
    <location>
        <position position="40"/>
    </location>
</feature>
<keyword evidence="1 2" id="KW-0378">Hydrolase</keyword>
<feature type="short sequence motif" description="HXTX 1" evidence="2">
    <location>
        <begin position="40"/>
        <end position="43"/>
    </location>
</feature>
<dbReference type="PANTHER" id="PTHR35561:SF1">
    <property type="entry name" value="RNA 2',3'-CYCLIC PHOSPHODIESTERASE"/>
    <property type="match status" value="1"/>
</dbReference>
<comment type="function">
    <text evidence="2">Hydrolyzes RNA 2',3'-cyclic phosphodiester to an RNA 2'-phosphomonoester.</text>
</comment>
<dbReference type="GO" id="GO:0004113">
    <property type="term" value="F:2',3'-cyclic-nucleotide 3'-phosphodiesterase activity"/>
    <property type="evidence" value="ECO:0007669"/>
    <property type="project" value="InterPro"/>
</dbReference>
<evidence type="ECO:0000313" key="3">
    <source>
        <dbReference type="EMBL" id="MCR1898381.1"/>
    </source>
</evidence>
<feature type="active site" description="Proton acceptor" evidence="2">
    <location>
        <position position="125"/>
    </location>
</feature>
<dbReference type="InterPro" id="IPR004175">
    <property type="entry name" value="RNA_CPDase"/>
</dbReference>
<dbReference type="HAMAP" id="MF_01940">
    <property type="entry name" value="RNA_CPDase"/>
    <property type="match status" value="1"/>
</dbReference>
<dbReference type="GO" id="GO:0008664">
    <property type="term" value="F:RNA 2',3'-cyclic 3'-phosphodiesterase activity"/>
    <property type="evidence" value="ECO:0007669"/>
    <property type="project" value="UniProtKB-EC"/>
</dbReference>
<evidence type="ECO:0000256" key="2">
    <source>
        <dbReference type="HAMAP-Rule" id="MF_01940"/>
    </source>
</evidence>